<dbReference type="Proteomes" id="UP000699042">
    <property type="component" value="Unassembled WGS sequence"/>
</dbReference>
<gene>
    <name evidence="2" type="ORF">JMJ77_003080</name>
</gene>
<dbReference type="AlphaFoldDB" id="A0A9P7U9T9"/>
<protein>
    <submittedName>
        <fullName evidence="2">Uncharacterized protein</fullName>
    </submittedName>
</protein>
<comment type="caution">
    <text evidence="2">The sequence shown here is derived from an EMBL/GenBank/DDBJ whole genome shotgun (WGS) entry which is preliminary data.</text>
</comment>
<evidence type="ECO:0000313" key="2">
    <source>
        <dbReference type="EMBL" id="KAG7043374.1"/>
    </source>
</evidence>
<organism evidence="2 3">
    <name type="scientific">Colletotrichum scovillei</name>
    <dbReference type="NCBI Taxonomy" id="1209932"/>
    <lineage>
        <taxon>Eukaryota</taxon>
        <taxon>Fungi</taxon>
        <taxon>Dikarya</taxon>
        <taxon>Ascomycota</taxon>
        <taxon>Pezizomycotina</taxon>
        <taxon>Sordariomycetes</taxon>
        <taxon>Hypocreomycetidae</taxon>
        <taxon>Glomerellales</taxon>
        <taxon>Glomerellaceae</taxon>
        <taxon>Colletotrichum</taxon>
        <taxon>Colletotrichum acutatum species complex</taxon>
    </lineage>
</organism>
<evidence type="ECO:0000256" key="1">
    <source>
        <dbReference type="SAM" id="MobiDB-lite"/>
    </source>
</evidence>
<reference evidence="2" key="1">
    <citation type="submission" date="2021-05" db="EMBL/GenBank/DDBJ databases">
        <title>Comparative genomics of three Colletotrichum scovillei strains and genetic complementation revealed genes involved fungal growth and virulence on chili pepper.</title>
        <authorList>
            <person name="Hsieh D.-K."/>
            <person name="Chuang S.-C."/>
            <person name="Chen C.-Y."/>
            <person name="Chao Y.-T."/>
            <person name="Lu M.-Y.J."/>
            <person name="Lee M.-H."/>
            <person name="Shih M.-C."/>
        </authorList>
    </citation>
    <scope>NUCLEOTIDE SEQUENCE</scope>
    <source>
        <strain evidence="2">Coll-153</strain>
    </source>
</reference>
<feature type="region of interest" description="Disordered" evidence="1">
    <location>
        <begin position="1"/>
        <end position="21"/>
    </location>
</feature>
<proteinExistence type="predicted"/>
<dbReference type="EMBL" id="JAESDN010000012">
    <property type="protein sequence ID" value="KAG7043374.1"/>
    <property type="molecule type" value="Genomic_DNA"/>
</dbReference>
<keyword evidence="3" id="KW-1185">Reference proteome</keyword>
<accession>A0A9P7U9T9</accession>
<sequence>MSRCMDGRRNQDHNSHDSITTSMTEQRNLQLIMLSIMSTIYYWHHV</sequence>
<evidence type="ECO:0000313" key="3">
    <source>
        <dbReference type="Proteomes" id="UP000699042"/>
    </source>
</evidence>
<name>A0A9P7U9T9_9PEZI</name>
<feature type="compositionally biased region" description="Basic and acidic residues" evidence="1">
    <location>
        <begin position="1"/>
        <end position="16"/>
    </location>
</feature>